<evidence type="ECO:0000313" key="2">
    <source>
        <dbReference type="Proteomes" id="UP000204221"/>
    </source>
</evidence>
<evidence type="ECO:0000313" key="1">
    <source>
        <dbReference type="EMBL" id="ASO21537.1"/>
    </source>
</evidence>
<dbReference type="EMBL" id="CP022521">
    <property type="protein sequence ID" value="ASO21537.1"/>
    <property type="molecule type" value="Genomic_DNA"/>
</dbReference>
<keyword evidence="2" id="KW-1185">Reference proteome</keyword>
<name>A0A221W874_9PSEU</name>
<dbReference type="KEGG" id="ahg:AHOG_19575"/>
<sequence length="29" mass="3235">MADEDPDKTISVHAHVIDEVARMIREAGK</sequence>
<gene>
    <name evidence="1" type="ORF">AHOG_19575</name>
</gene>
<protein>
    <submittedName>
        <fullName evidence="1">Uncharacterized protein</fullName>
    </submittedName>
</protein>
<organism evidence="1 2">
    <name type="scientific">Actinoalloteichus hoggarensis</name>
    <dbReference type="NCBI Taxonomy" id="1470176"/>
    <lineage>
        <taxon>Bacteria</taxon>
        <taxon>Bacillati</taxon>
        <taxon>Actinomycetota</taxon>
        <taxon>Actinomycetes</taxon>
        <taxon>Pseudonocardiales</taxon>
        <taxon>Pseudonocardiaceae</taxon>
        <taxon>Actinoalloteichus</taxon>
    </lineage>
</organism>
<reference evidence="1 2" key="1">
    <citation type="submission" date="2017-07" db="EMBL/GenBank/DDBJ databases">
        <title>Complete genome sequence of Actinoalloteichus hoggarensis DSM 45943, type strain of Actinoalloteichus hoggarensis.</title>
        <authorList>
            <person name="Ruckert C."/>
            <person name="Nouioui I."/>
            <person name="Willmese J."/>
            <person name="van Wezel G."/>
            <person name="Klenk H.-P."/>
            <person name="Kalinowski J."/>
            <person name="Zotchev S.B."/>
        </authorList>
    </citation>
    <scope>NUCLEOTIDE SEQUENCE [LARGE SCALE GENOMIC DNA]</scope>
    <source>
        <strain evidence="1 2">DSM 45943</strain>
    </source>
</reference>
<dbReference type="Proteomes" id="UP000204221">
    <property type="component" value="Chromosome"/>
</dbReference>
<accession>A0A221W874</accession>
<dbReference type="AlphaFoldDB" id="A0A221W874"/>
<proteinExistence type="predicted"/>